<accession>A0AC60QQA5</accession>
<feature type="non-terminal residue" evidence="1">
    <location>
        <position position="1"/>
    </location>
</feature>
<dbReference type="Proteomes" id="UP000805193">
    <property type="component" value="Unassembled WGS sequence"/>
</dbReference>
<keyword evidence="2" id="KW-1185">Reference proteome</keyword>
<protein>
    <submittedName>
        <fullName evidence="1">Uncharacterized protein</fullName>
    </submittedName>
</protein>
<proteinExistence type="predicted"/>
<dbReference type="EMBL" id="JABSTQ010005498">
    <property type="protein sequence ID" value="KAG0439199.1"/>
    <property type="molecule type" value="Genomic_DNA"/>
</dbReference>
<sequence length="336" mass="35150">LRCELGVSAHTSQHGVYPRDHLCAVVDGANVLLLRNHEATTHLAVDCVDVGLGVGLRDNGVHLVHGVTAEGVRHSVRSCVGGHLQLLPPMDGHLRRCAAAGSPPASSRSPRFSSSLSCCCPVPRLPAAGTGGRTVPTEHDANGLVGRLQGAPLWQRVSGSLFLCCGDPWCTGRPEFPRVDGRALSSLDPGSKASSVSSKGFPLAFRWPSPLRPSHVDTPVVPARATRIKVRACSSVLGKCGTCAPLMSKESSSAWGSMTLSVLLSHSRIRSAAVAVESGSNGSFSSVQDQARSRSAETLASQNAWARTSSIGKTPWNVEKTTMPSMTALVGLEDSG</sequence>
<evidence type="ECO:0000313" key="2">
    <source>
        <dbReference type="Proteomes" id="UP000805193"/>
    </source>
</evidence>
<evidence type="ECO:0000313" key="1">
    <source>
        <dbReference type="EMBL" id="KAG0439199.1"/>
    </source>
</evidence>
<name>A0AC60QQA5_IXOPE</name>
<comment type="caution">
    <text evidence="1">The sequence shown here is derived from an EMBL/GenBank/DDBJ whole genome shotgun (WGS) entry which is preliminary data.</text>
</comment>
<reference evidence="1 2" key="1">
    <citation type="journal article" date="2020" name="Cell">
        <title>Large-Scale Comparative Analyses of Tick Genomes Elucidate Their Genetic Diversity and Vector Capacities.</title>
        <authorList>
            <consortium name="Tick Genome and Microbiome Consortium (TIGMIC)"/>
            <person name="Jia N."/>
            <person name="Wang J."/>
            <person name="Shi W."/>
            <person name="Du L."/>
            <person name="Sun Y."/>
            <person name="Zhan W."/>
            <person name="Jiang J.F."/>
            <person name="Wang Q."/>
            <person name="Zhang B."/>
            <person name="Ji P."/>
            <person name="Bell-Sakyi L."/>
            <person name="Cui X.M."/>
            <person name="Yuan T.T."/>
            <person name="Jiang B.G."/>
            <person name="Yang W.F."/>
            <person name="Lam T.T."/>
            <person name="Chang Q.C."/>
            <person name="Ding S.J."/>
            <person name="Wang X.J."/>
            <person name="Zhu J.G."/>
            <person name="Ruan X.D."/>
            <person name="Zhao L."/>
            <person name="Wei J.T."/>
            <person name="Ye R.Z."/>
            <person name="Que T.C."/>
            <person name="Du C.H."/>
            <person name="Zhou Y.H."/>
            <person name="Cheng J.X."/>
            <person name="Dai P.F."/>
            <person name="Guo W.B."/>
            <person name="Han X.H."/>
            <person name="Huang E.J."/>
            <person name="Li L.F."/>
            <person name="Wei W."/>
            <person name="Gao Y.C."/>
            <person name="Liu J.Z."/>
            <person name="Shao H.Z."/>
            <person name="Wang X."/>
            <person name="Wang C.C."/>
            <person name="Yang T.C."/>
            <person name="Huo Q.B."/>
            <person name="Li W."/>
            <person name="Chen H.Y."/>
            <person name="Chen S.E."/>
            <person name="Zhou L.G."/>
            <person name="Ni X.B."/>
            <person name="Tian J.H."/>
            <person name="Sheng Y."/>
            <person name="Liu T."/>
            <person name="Pan Y.S."/>
            <person name="Xia L.Y."/>
            <person name="Li J."/>
            <person name="Zhao F."/>
            <person name="Cao W.C."/>
        </authorList>
    </citation>
    <scope>NUCLEOTIDE SEQUENCE [LARGE SCALE GENOMIC DNA]</scope>
    <source>
        <strain evidence="1">Iper-2018</strain>
    </source>
</reference>
<gene>
    <name evidence="1" type="ORF">HPB47_016724</name>
</gene>
<organism evidence="1 2">
    <name type="scientific">Ixodes persulcatus</name>
    <name type="common">Taiga tick</name>
    <dbReference type="NCBI Taxonomy" id="34615"/>
    <lineage>
        <taxon>Eukaryota</taxon>
        <taxon>Metazoa</taxon>
        <taxon>Ecdysozoa</taxon>
        <taxon>Arthropoda</taxon>
        <taxon>Chelicerata</taxon>
        <taxon>Arachnida</taxon>
        <taxon>Acari</taxon>
        <taxon>Parasitiformes</taxon>
        <taxon>Ixodida</taxon>
        <taxon>Ixodoidea</taxon>
        <taxon>Ixodidae</taxon>
        <taxon>Ixodinae</taxon>
        <taxon>Ixodes</taxon>
    </lineage>
</organism>